<dbReference type="AlphaFoldDB" id="A0A1W1H980"/>
<accession>A0A1W1H980</accession>
<gene>
    <name evidence="1" type="ORF">MTBBW1_1670010</name>
</gene>
<protein>
    <submittedName>
        <fullName evidence="1">Uncharacterized protein</fullName>
    </submittedName>
</protein>
<dbReference type="RefSeq" id="WP_080805610.1">
    <property type="nucleotide sequence ID" value="NZ_LT828551.1"/>
</dbReference>
<sequence length="94" mass="11081">MNKKIKYILENWKMILHLLFRTKRFGVNNMEWSQQDSLFGQSWIIGFAGLLKNYKMMKIRAFSGFIPLNDAIALFPEHARRNGYHAIKPPLTKP</sequence>
<proteinExistence type="predicted"/>
<evidence type="ECO:0000313" key="2">
    <source>
        <dbReference type="Proteomes" id="UP000191931"/>
    </source>
</evidence>
<dbReference type="Proteomes" id="UP000191931">
    <property type="component" value="Unassembled WGS sequence"/>
</dbReference>
<reference evidence="1 2" key="1">
    <citation type="submission" date="2017-03" db="EMBL/GenBank/DDBJ databases">
        <authorList>
            <person name="Afonso C.L."/>
            <person name="Miller P.J."/>
            <person name="Scott M.A."/>
            <person name="Spackman E."/>
            <person name="Goraichik I."/>
            <person name="Dimitrov K.M."/>
            <person name="Suarez D.L."/>
            <person name="Swayne D.E."/>
        </authorList>
    </citation>
    <scope>NUCLEOTIDE SEQUENCE [LARGE SCALE GENOMIC DNA]</scope>
    <source>
        <strain evidence="1">PRJEB14757</strain>
    </source>
</reference>
<dbReference type="OrthoDB" id="5420061at2"/>
<organism evidence="1 2">
    <name type="scientific">Desulfamplus magnetovallimortis</name>
    <dbReference type="NCBI Taxonomy" id="1246637"/>
    <lineage>
        <taxon>Bacteria</taxon>
        <taxon>Pseudomonadati</taxon>
        <taxon>Thermodesulfobacteriota</taxon>
        <taxon>Desulfobacteria</taxon>
        <taxon>Desulfobacterales</taxon>
        <taxon>Desulfobacteraceae</taxon>
        <taxon>Desulfamplus</taxon>
    </lineage>
</organism>
<dbReference type="EMBL" id="FWEV01000076">
    <property type="protein sequence ID" value="SLM28994.1"/>
    <property type="molecule type" value="Genomic_DNA"/>
</dbReference>
<keyword evidence="2" id="KW-1185">Reference proteome</keyword>
<name>A0A1W1H980_9BACT</name>
<evidence type="ECO:0000313" key="1">
    <source>
        <dbReference type="EMBL" id="SLM28994.1"/>
    </source>
</evidence>